<dbReference type="PIRSF" id="PIRSF003095">
    <property type="entry name" value="Trigger_factor"/>
    <property type="match status" value="1"/>
</dbReference>
<organism evidence="17 18">
    <name type="scientific">Allobacillus halotolerans</name>
    <dbReference type="NCBI Taxonomy" id="570278"/>
    <lineage>
        <taxon>Bacteria</taxon>
        <taxon>Bacillati</taxon>
        <taxon>Bacillota</taxon>
        <taxon>Bacilli</taxon>
        <taxon>Bacillales</taxon>
        <taxon>Bacillaceae</taxon>
        <taxon>Allobacillus</taxon>
    </lineage>
</organism>
<evidence type="ECO:0000313" key="17">
    <source>
        <dbReference type="EMBL" id="MBU6080606.1"/>
    </source>
</evidence>
<feature type="coiled-coil region" evidence="15">
    <location>
        <begin position="365"/>
        <end position="400"/>
    </location>
</feature>
<keyword evidence="12" id="KW-0963">Cytoplasm</keyword>
<dbReference type="GO" id="GO:0003755">
    <property type="term" value="F:peptidyl-prolyl cis-trans isomerase activity"/>
    <property type="evidence" value="ECO:0007669"/>
    <property type="project" value="UniProtKB-EC"/>
</dbReference>
<dbReference type="Gene3D" id="3.10.50.40">
    <property type="match status" value="1"/>
</dbReference>
<evidence type="ECO:0000256" key="8">
    <source>
        <dbReference type="ARBA" id="ARBA00023235"/>
    </source>
</evidence>
<dbReference type="PANTHER" id="PTHR30560">
    <property type="entry name" value="TRIGGER FACTOR CHAPERONE AND PEPTIDYL-PROLYL CIS/TRANS ISOMERASE"/>
    <property type="match status" value="1"/>
</dbReference>
<dbReference type="Gene3D" id="1.10.3120.10">
    <property type="entry name" value="Trigger factor, C-terminal domain"/>
    <property type="match status" value="1"/>
</dbReference>
<evidence type="ECO:0000256" key="14">
    <source>
        <dbReference type="RuleBase" id="RU003914"/>
    </source>
</evidence>
<evidence type="ECO:0000256" key="7">
    <source>
        <dbReference type="ARBA" id="ARBA00023186"/>
    </source>
</evidence>
<dbReference type="Gene3D" id="3.30.70.1050">
    <property type="entry name" value="Trigger factor ribosome-binding domain"/>
    <property type="match status" value="1"/>
</dbReference>
<protein>
    <recommendedName>
        <fullName evidence="4 12">Trigger factor</fullName>
        <shortName evidence="12">TF</shortName>
        <ecNumber evidence="3 12">5.2.1.8</ecNumber>
    </recommendedName>
    <alternativeName>
        <fullName evidence="11 12">PPIase</fullName>
    </alternativeName>
</protein>
<dbReference type="InterPro" id="IPR036611">
    <property type="entry name" value="Trigger_fac_ribosome-bd_sf"/>
</dbReference>
<keyword evidence="9 12" id="KW-0131">Cell cycle</keyword>
<dbReference type="EC" id="5.2.1.8" evidence="3 12"/>
<gene>
    <name evidence="12 17" type="primary">tig</name>
    <name evidence="17" type="ORF">KQ486_06215</name>
</gene>
<dbReference type="NCBIfam" id="TIGR00115">
    <property type="entry name" value="tig"/>
    <property type="match status" value="1"/>
</dbReference>
<reference evidence="17 18" key="1">
    <citation type="journal article" date="2011" name="Int. J. Syst. Evol. Microbiol.">
        <title>Allobacillus halotolerans gen. nov., sp. nov. isolated from shrimp paste.</title>
        <authorList>
            <person name="Sheu S.Y."/>
            <person name="Arun A.B."/>
            <person name="Jiang S.R."/>
            <person name="Young C.C."/>
            <person name="Chen W.M."/>
        </authorList>
    </citation>
    <scope>NUCLEOTIDE SEQUENCE [LARGE SCALE GENOMIC DNA]</scope>
    <source>
        <strain evidence="17 18">LMG 24826</strain>
    </source>
</reference>
<proteinExistence type="inferred from homology"/>
<evidence type="ECO:0000256" key="1">
    <source>
        <dbReference type="ARBA" id="ARBA00000971"/>
    </source>
</evidence>
<dbReference type="PANTHER" id="PTHR30560:SF3">
    <property type="entry name" value="TRIGGER FACTOR-LIKE PROTEIN TIG, CHLOROPLASTIC"/>
    <property type="match status" value="1"/>
</dbReference>
<comment type="caution">
    <text evidence="17">The sequence shown here is derived from an EMBL/GenBank/DDBJ whole genome shotgun (WGS) entry which is preliminary data.</text>
</comment>
<keyword evidence="8 12" id="KW-0413">Isomerase</keyword>
<dbReference type="Pfam" id="PF05698">
    <property type="entry name" value="Trigger_C"/>
    <property type="match status" value="1"/>
</dbReference>
<keyword evidence="15" id="KW-0175">Coiled coil</keyword>
<evidence type="ECO:0000259" key="16">
    <source>
        <dbReference type="PROSITE" id="PS50059"/>
    </source>
</evidence>
<dbReference type="EMBL" id="JAHLZF010000007">
    <property type="protein sequence ID" value="MBU6080606.1"/>
    <property type="molecule type" value="Genomic_DNA"/>
</dbReference>
<dbReference type="InterPro" id="IPR001179">
    <property type="entry name" value="PPIase_FKBP_dom"/>
</dbReference>
<dbReference type="SUPFAM" id="SSF102735">
    <property type="entry name" value="Trigger factor ribosome-binding domain"/>
    <property type="match status" value="1"/>
</dbReference>
<evidence type="ECO:0000256" key="5">
    <source>
        <dbReference type="ARBA" id="ARBA00022618"/>
    </source>
</evidence>
<comment type="similarity">
    <text evidence="2 12 14">Belongs to the FKBP-type PPIase family. Tig subfamily.</text>
</comment>
<dbReference type="InterPro" id="IPR027304">
    <property type="entry name" value="Trigger_fact/SurA_dom_sf"/>
</dbReference>
<dbReference type="InterPro" id="IPR046357">
    <property type="entry name" value="PPIase_dom_sf"/>
</dbReference>
<dbReference type="Pfam" id="PF05697">
    <property type="entry name" value="Trigger_N"/>
    <property type="match status" value="1"/>
</dbReference>
<evidence type="ECO:0000256" key="9">
    <source>
        <dbReference type="ARBA" id="ARBA00023306"/>
    </source>
</evidence>
<evidence type="ECO:0000256" key="3">
    <source>
        <dbReference type="ARBA" id="ARBA00013194"/>
    </source>
</evidence>
<dbReference type="InterPro" id="IPR008880">
    <property type="entry name" value="Trigger_fac_C"/>
</dbReference>
<evidence type="ECO:0000256" key="4">
    <source>
        <dbReference type="ARBA" id="ARBA00016902"/>
    </source>
</evidence>
<dbReference type="InterPro" id="IPR008881">
    <property type="entry name" value="Trigger_fac_ribosome-bd_bac"/>
</dbReference>
<keyword evidence="5 12" id="KW-0132">Cell division</keyword>
<dbReference type="InterPro" id="IPR037041">
    <property type="entry name" value="Trigger_fac_C_sf"/>
</dbReference>
<keyword evidence="6 12" id="KW-0697">Rotamase</keyword>
<comment type="catalytic activity">
    <reaction evidence="1 12 13">
        <text>[protein]-peptidylproline (omega=180) = [protein]-peptidylproline (omega=0)</text>
        <dbReference type="Rhea" id="RHEA:16237"/>
        <dbReference type="Rhea" id="RHEA-COMP:10747"/>
        <dbReference type="Rhea" id="RHEA-COMP:10748"/>
        <dbReference type="ChEBI" id="CHEBI:83833"/>
        <dbReference type="ChEBI" id="CHEBI:83834"/>
        <dbReference type="EC" id="5.2.1.8"/>
    </reaction>
</comment>
<evidence type="ECO:0000256" key="11">
    <source>
        <dbReference type="ARBA" id="ARBA00029986"/>
    </source>
</evidence>
<dbReference type="HAMAP" id="MF_00303">
    <property type="entry name" value="Trigger_factor_Tig"/>
    <property type="match status" value="1"/>
</dbReference>
<dbReference type="PROSITE" id="PS50059">
    <property type="entry name" value="FKBP_PPIASE"/>
    <property type="match status" value="1"/>
</dbReference>
<evidence type="ECO:0000256" key="6">
    <source>
        <dbReference type="ARBA" id="ARBA00023110"/>
    </source>
</evidence>
<dbReference type="Pfam" id="PF00254">
    <property type="entry name" value="FKBP_C"/>
    <property type="match status" value="1"/>
</dbReference>
<dbReference type="SUPFAM" id="SSF54534">
    <property type="entry name" value="FKBP-like"/>
    <property type="match status" value="1"/>
</dbReference>
<dbReference type="InterPro" id="IPR005215">
    <property type="entry name" value="Trig_fac"/>
</dbReference>
<dbReference type="SUPFAM" id="SSF109998">
    <property type="entry name" value="Triger factor/SurA peptide-binding domain-like"/>
    <property type="match status" value="1"/>
</dbReference>
<evidence type="ECO:0000256" key="12">
    <source>
        <dbReference type="HAMAP-Rule" id="MF_00303"/>
    </source>
</evidence>
<comment type="function">
    <text evidence="10 12">Involved in protein export. Acts as a chaperone by maintaining the newly synthesized protein in an open conformation. Functions as a peptidyl-prolyl cis-trans isomerase.</text>
</comment>
<dbReference type="RefSeq" id="WP_144160639.1">
    <property type="nucleotide sequence ID" value="NZ_CAUPKR010000001.1"/>
</dbReference>
<comment type="subcellular location">
    <subcellularLocation>
        <location evidence="12">Cytoplasm</location>
    </subcellularLocation>
    <text evidence="12">About half TF is bound to the ribosome near the polypeptide exit tunnel while the other half is free in the cytoplasm.</text>
</comment>
<keyword evidence="7 12" id="KW-0143">Chaperone</keyword>
<evidence type="ECO:0000313" key="18">
    <source>
        <dbReference type="Proteomes" id="UP000812672"/>
    </source>
</evidence>
<evidence type="ECO:0000256" key="13">
    <source>
        <dbReference type="PROSITE-ProRule" id="PRU00277"/>
    </source>
</evidence>
<feature type="coiled-coil region" evidence="15">
    <location>
        <begin position="255"/>
        <end position="290"/>
    </location>
</feature>
<name>A0ABS6GNZ2_9BACI</name>
<feature type="domain" description="PPIase FKBP-type" evidence="16">
    <location>
        <begin position="163"/>
        <end position="245"/>
    </location>
</feature>
<evidence type="ECO:0000256" key="2">
    <source>
        <dbReference type="ARBA" id="ARBA00005464"/>
    </source>
</evidence>
<evidence type="ECO:0000256" key="15">
    <source>
        <dbReference type="SAM" id="Coils"/>
    </source>
</evidence>
<keyword evidence="18" id="KW-1185">Reference proteome</keyword>
<sequence>MSAKWEKKEGNEGVLTVEVDEKKFDSALDQAFKKVSKDVQVPGFRKGKVPRPIFEQRFGVESLYQDAVDIILPEAYSEAIDEVEITPVDQPEVDIEQIEKGKPFIFTATVTVKPEVKLGEYKGLEVEDKEASVTDEDVNDELKTLQEKQAELVVKEEGQVEEGDTVVIDFEGYLDGEKFEGGSAENHSLEVGSQTFIPGFEEQLVGKTAGEDTEVQVTFPEDYQAEDLAGKEATFKVKIHDIKSKEVPELDDEFAKDVDDDVETLDELKEKTKQRLIDEEENEIENQKRETLINQASENSEIDIPEAMVDNELDRMVQEFEQRLQMQGMTMEMYTQFSGQTQDDLKEQMKEDAQKRVQTSLTLEAIAETEELEATEEDVDKQLEEMASQYQMEVDQLRQMLGGNTDALKGDLKLQKAIDFLLENAKLVEPKEETEEQEDEESNE</sequence>
<accession>A0ABS6GNZ2</accession>
<evidence type="ECO:0000256" key="10">
    <source>
        <dbReference type="ARBA" id="ARBA00024849"/>
    </source>
</evidence>
<comment type="domain">
    <text evidence="12">Consists of 3 domains; the N-terminus binds the ribosome, the middle domain has PPIase activity, while the C-terminus has intrinsic chaperone activity on its own.</text>
</comment>
<dbReference type="Proteomes" id="UP000812672">
    <property type="component" value="Unassembled WGS sequence"/>
</dbReference>